<dbReference type="PIRSF" id="PIRSF037394">
    <property type="entry name" value="ABC_thiamine-permease_YkoE_prd"/>
    <property type="match status" value="1"/>
</dbReference>
<proteinExistence type="predicted"/>
<sequence>MTDTRLPSTGETGEPGETGAPGGTGVTTGPTPQTRHTWRVIDIVIAAVLGVACGLIFVVWNSIGYAWFTAFDALTPGLGGLAVGIWLLGGVLGGLIIRKPGAALFVEVIAASVSAALASQWGIETLYSGIAQGLGAELVFALFLYRRFTLTVAILAGMGAGVGAYILEAFLSAYFAMSLAFNIIYFSCLMISGALLAGVVSFYLVRALAKTGALDRFAAGRELRREV</sequence>
<dbReference type="KEGG" id="cef:CE1134"/>
<dbReference type="Pfam" id="PF09819">
    <property type="entry name" value="ABC_cobalt"/>
    <property type="match status" value="1"/>
</dbReference>
<organism evidence="3 4">
    <name type="scientific">Corynebacterium efficiens (strain DSM 44549 / YS-314 / AJ 12310 / JCM 11189 / NBRC 100395)</name>
    <dbReference type="NCBI Taxonomy" id="196164"/>
    <lineage>
        <taxon>Bacteria</taxon>
        <taxon>Bacillati</taxon>
        <taxon>Actinomycetota</taxon>
        <taxon>Actinomycetes</taxon>
        <taxon>Mycobacteriales</taxon>
        <taxon>Corynebacteriaceae</taxon>
        <taxon>Corynebacterium</taxon>
    </lineage>
</organism>
<feature type="transmembrane region" description="Helical" evidence="2">
    <location>
        <begin position="104"/>
        <end position="123"/>
    </location>
</feature>
<dbReference type="RefSeq" id="WP_011075310.1">
    <property type="nucleotide sequence ID" value="NC_004369.1"/>
</dbReference>
<keyword evidence="2" id="KW-1133">Transmembrane helix</keyword>
<evidence type="ECO:0000313" key="4">
    <source>
        <dbReference type="Proteomes" id="UP000001409"/>
    </source>
</evidence>
<dbReference type="eggNOG" id="COG4721">
    <property type="taxonomic scope" value="Bacteria"/>
</dbReference>
<dbReference type="AlphaFoldDB" id="Q8FQI5"/>
<name>Q8FQI5_COREF</name>
<evidence type="ECO:0000313" key="3">
    <source>
        <dbReference type="EMBL" id="BAC17944.1"/>
    </source>
</evidence>
<feature type="transmembrane region" description="Helical" evidence="2">
    <location>
        <begin position="152"/>
        <end position="177"/>
    </location>
</feature>
<dbReference type="InterPro" id="IPR017195">
    <property type="entry name" value="ABC_thiamin-permease_prd"/>
</dbReference>
<keyword evidence="2" id="KW-0472">Membrane</keyword>
<feature type="transmembrane region" description="Helical" evidence="2">
    <location>
        <begin position="43"/>
        <end position="68"/>
    </location>
</feature>
<dbReference type="STRING" id="196164.gene:10741542"/>
<accession>Q8FQI5</accession>
<dbReference type="HOGENOM" id="CLU_089225_0_0_11"/>
<protein>
    <submittedName>
        <fullName evidence="3">Uncharacterized protein</fullName>
    </submittedName>
</protein>
<reference evidence="3 4" key="1">
    <citation type="journal article" date="2003" name="Genome Res.">
        <title>Comparative complete genome sequence analysis of the amino acid replacements responsible for the thermostability of Corynebacterium efficiens.</title>
        <authorList>
            <person name="Nishio Y."/>
            <person name="Nakamura Y."/>
            <person name="Kawarabayasi Y."/>
            <person name="Usuda Y."/>
            <person name="Kimura E."/>
            <person name="Sugimoto S."/>
            <person name="Matsui K."/>
            <person name="Yamagishi A."/>
            <person name="Kikuchi H."/>
            <person name="Ikeo K."/>
            <person name="Gojobori T."/>
        </authorList>
    </citation>
    <scope>NUCLEOTIDE SEQUENCE [LARGE SCALE GENOMIC DNA]</scope>
    <source>
        <strain evidence="4">DSM 44549 / YS-314 / AJ 12310 / JCM 11189 / NBRC 100395</strain>
    </source>
</reference>
<feature type="transmembrane region" description="Helical" evidence="2">
    <location>
        <begin position="183"/>
        <end position="205"/>
    </location>
</feature>
<evidence type="ECO:0000256" key="1">
    <source>
        <dbReference type="SAM" id="MobiDB-lite"/>
    </source>
</evidence>
<feature type="compositionally biased region" description="Low complexity" evidence="1">
    <location>
        <begin position="9"/>
        <end position="18"/>
    </location>
</feature>
<keyword evidence="4" id="KW-1185">Reference proteome</keyword>
<feature type="region of interest" description="Disordered" evidence="1">
    <location>
        <begin position="1"/>
        <end position="33"/>
    </location>
</feature>
<dbReference type="Proteomes" id="UP000001409">
    <property type="component" value="Chromosome"/>
</dbReference>
<dbReference type="OrthoDB" id="8017424at2"/>
<keyword evidence="2" id="KW-0812">Transmembrane</keyword>
<feature type="transmembrane region" description="Helical" evidence="2">
    <location>
        <begin position="129"/>
        <end position="145"/>
    </location>
</feature>
<evidence type="ECO:0000256" key="2">
    <source>
        <dbReference type="SAM" id="Phobius"/>
    </source>
</evidence>
<feature type="transmembrane region" description="Helical" evidence="2">
    <location>
        <begin position="74"/>
        <end position="97"/>
    </location>
</feature>
<dbReference type="EMBL" id="BA000035">
    <property type="protein sequence ID" value="BAC17944.1"/>
    <property type="molecule type" value="Genomic_DNA"/>
</dbReference>